<dbReference type="GO" id="GO:0008010">
    <property type="term" value="F:structural constituent of chitin-based larval cuticle"/>
    <property type="evidence" value="ECO:0007669"/>
    <property type="project" value="TreeGrafter"/>
</dbReference>
<dbReference type="InterPro" id="IPR000618">
    <property type="entry name" value="Insect_cuticle"/>
</dbReference>
<dbReference type="OMA" id="PCLPRHT"/>
<dbReference type="EMBL" id="UFQS01001422">
    <property type="protein sequence ID" value="SSX10807.1"/>
    <property type="molecule type" value="Genomic_DNA"/>
</dbReference>
<proteinExistence type="predicted"/>
<accession>A0A336L1M9</accession>
<feature type="chain" id="PRO_5036062161" evidence="3">
    <location>
        <begin position="19"/>
        <end position="174"/>
    </location>
</feature>
<dbReference type="InterPro" id="IPR050468">
    <property type="entry name" value="Cuticle_Struct_Prot"/>
</dbReference>
<sequence>MKLLIFVVLSLFCCCSNGQQHPQGQNNQLFKVDDLKTTTWIPILKYNKEQGVDGSYKTAFETGNHILAEETGYLKDANQANPNGVLVQEGTYTYEAPDGQIITSHYKADENGFRIHGNHLPTPPPIPPEIQKGLDEIYAGIKLNEQRRADLKPEEAAERDRINYEGRYDPKYYN</sequence>
<organism evidence="4">
    <name type="scientific">Culicoides sonorensis</name>
    <name type="common">Biting midge</name>
    <dbReference type="NCBI Taxonomy" id="179676"/>
    <lineage>
        <taxon>Eukaryota</taxon>
        <taxon>Metazoa</taxon>
        <taxon>Ecdysozoa</taxon>
        <taxon>Arthropoda</taxon>
        <taxon>Hexapoda</taxon>
        <taxon>Insecta</taxon>
        <taxon>Pterygota</taxon>
        <taxon>Neoptera</taxon>
        <taxon>Endopterygota</taxon>
        <taxon>Diptera</taxon>
        <taxon>Nematocera</taxon>
        <taxon>Chironomoidea</taxon>
        <taxon>Ceratopogonidae</taxon>
        <taxon>Ceratopogoninae</taxon>
        <taxon>Culicoides</taxon>
        <taxon>Monoculicoides</taxon>
    </lineage>
</organism>
<keyword evidence="3" id="KW-0732">Signal</keyword>
<dbReference type="GO" id="GO:0062129">
    <property type="term" value="C:chitin-based extracellular matrix"/>
    <property type="evidence" value="ECO:0007669"/>
    <property type="project" value="TreeGrafter"/>
</dbReference>
<evidence type="ECO:0000256" key="1">
    <source>
        <dbReference type="PROSITE-ProRule" id="PRU00497"/>
    </source>
</evidence>
<protein>
    <submittedName>
        <fullName evidence="4">CSON002544 protein</fullName>
    </submittedName>
</protein>
<gene>
    <name evidence="4" type="primary">CSON002544</name>
</gene>
<feature type="region of interest" description="Disordered" evidence="2">
    <location>
        <begin position="149"/>
        <end position="174"/>
    </location>
</feature>
<keyword evidence="1" id="KW-0193">Cuticle</keyword>
<feature type="signal peptide" evidence="3">
    <location>
        <begin position="1"/>
        <end position="18"/>
    </location>
</feature>
<evidence type="ECO:0000313" key="5">
    <source>
        <dbReference type="EMBL" id="SSX30488.1"/>
    </source>
</evidence>
<dbReference type="AlphaFoldDB" id="A0A336L1M9"/>
<evidence type="ECO:0000256" key="3">
    <source>
        <dbReference type="SAM" id="SignalP"/>
    </source>
</evidence>
<dbReference type="VEuPathDB" id="VectorBase:CSON002544"/>
<reference evidence="5" key="2">
    <citation type="submission" date="2018-07" db="EMBL/GenBank/DDBJ databases">
        <authorList>
            <person name="Quirk P.G."/>
            <person name="Krulwich T.A."/>
        </authorList>
    </citation>
    <scope>NUCLEOTIDE SEQUENCE</scope>
</reference>
<dbReference type="PANTHER" id="PTHR10380:SF109">
    <property type="entry name" value="CUTICULAR PROTEIN 49AH"/>
    <property type="match status" value="1"/>
</dbReference>
<dbReference type="PROSITE" id="PS51155">
    <property type="entry name" value="CHIT_BIND_RR_2"/>
    <property type="match status" value="1"/>
</dbReference>
<name>A0A336L1M9_CULSO</name>
<evidence type="ECO:0000313" key="4">
    <source>
        <dbReference type="EMBL" id="SSX10807.1"/>
    </source>
</evidence>
<reference evidence="4" key="1">
    <citation type="submission" date="2018-04" db="EMBL/GenBank/DDBJ databases">
        <authorList>
            <person name="Go L.Y."/>
            <person name="Mitchell J.A."/>
        </authorList>
    </citation>
    <scope>NUCLEOTIDE SEQUENCE</scope>
    <source>
        <tissue evidence="4">Whole organism</tissue>
    </source>
</reference>
<dbReference type="EMBL" id="UFQT01001422">
    <property type="protein sequence ID" value="SSX30488.1"/>
    <property type="molecule type" value="Genomic_DNA"/>
</dbReference>
<dbReference type="PANTHER" id="PTHR10380">
    <property type="entry name" value="CUTICLE PROTEIN"/>
    <property type="match status" value="1"/>
</dbReference>
<dbReference type="Pfam" id="PF00379">
    <property type="entry name" value="Chitin_bind_4"/>
    <property type="match status" value="1"/>
</dbReference>
<evidence type="ECO:0000256" key="2">
    <source>
        <dbReference type="SAM" id="MobiDB-lite"/>
    </source>
</evidence>